<keyword evidence="1" id="KW-0812">Transmembrane</keyword>
<keyword evidence="1" id="KW-1133">Transmembrane helix</keyword>
<feature type="transmembrane region" description="Helical" evidence="1">
    <location>
        <begin position="109"/>
        <end position="128"/>
    </location>
</feature>
<evidence type="ECO:0000313" key="3">
    <source>
        <dbReference type="Proteomes" id="UP000032740"/>
    </source>
</evidence>
<dbReference type="KEGG" id="apal:BN85403210"/>
<keyword evidence="1" id="KW-0472">Membrane</keyword>
<accession>U4KK57</accession>
<name>U4KK57_ALTPJ</name>
<dbReference type="Proteomes" id="UP000032740">
    <property type="component" value="Chromosome"/>
</dbReference>
<feature type="transmembrane region" description="Helical" evidence="1">
    <location>
        <begin position="40"/>
        <end position="64"/>
    </location>
</feature>
<gene>
    <name evidence="2" type="ORF">BN85403210</name>
</gene>
<protein>
    <submittedName>
        <fullName evidence="2">Uncharacterized protein</fullName>
    </submittedName>
</protein>
<feature type="transmembrane region" description="Helical" evidence="1">
    <location>
        <begin position="12"/>
        <end position="34"/>
    </location>
</feature>
<evidence type="ECO:0000313" key="2">
    <source>
        <dbReference type="EMBL" id="CCV63898.1"/>
    </source>
</evidence>
<feature type="transmembrane region" description="Helical" evidence="1">
    <location>
        <begin position="84"/>
        <end position="103"/>
    </location>
</feature>
<evidence type="ECO:0000256" key="1">
    <source>
        <dbReference type="SAM" id="Phobius"/>
    </source>
</evidence>
<dbReference type="EMBL" id="FO681347">
    <property type="protein sequence ID" value="CCV63898.1"/>
    <property type="molecule type" value="Genomic_DNA"/>
</dbReference>
<organism evidence="2 3">
    <name type="scientific">Alteracholeplasma palmae (strain ATCC 49389 / J233)</name>
    <name type="common">Acholeplasma palmae</name>
    <dbReference type="NCBI Taxonomy" id="1318466"/>
    <lineage>
        <taxon>Bacteria</taxon>
        <taxon>Bacillati</taxon>
        <taxon>Mycoplasmatota</taxon>
        <taxon>Mollicutes</taxon>
        <taxon>Acholeplasmatales</taxon>
        <taxon>Acholeplasmataceae</taxon>
        <taxon>Acholeplasma</taxon>
    </lineage>
</organism>
<dbReference type="AlphaFoldDB" id="U4KK57"/>
<keyword evidence="3" id="KW-1185">Reference proteome</keyword>
<proteinExistence type="predicted"/>
<sequence>MQEKYFKRYKISSVLMILESLLILGLVIWFLVILFNNLNIYFLILFVALIIFTITLVISIIKLIKEVILFKRHKKPSFEFYRAARLYLVIFVCAIIYPFSSDYRIGEKLIMLLIGVLVLTIPINYLIAHHKLKRTLKI</sequence>
<dbReference type="HOGENOM" id="CLU_1850767_0_0_14"/>
<reference evidence="2 3" key="1">
    <citation type="journal article" date="2013" name="J. Mol. Microbiol. Biotechnol.">
        <title>Analysis of the Complete Genomes of Acholeplasma brassicae , A. palmae and A. laidlawii and Their Comparison to the Obligate Parasites from ' Candidatus Phytoplasma'.</title>
        <authorList>
            <person name="Kube M."/>
            <person name="Siewert C."/>
            <person name="Migdoll A.M."/>
            <person name="Duduk B."/>
            <person name="Holz S."/>
            <person name="Rabus R."/>
            <person name="Seemuller E."/>
            <person name="Mitrovic J."/>
            <person name="Muller I."/>
            <person name="Buttner C."/>
            <person name="Reinhardt R."/>
        </authorList>
    </citation>
    <scope>NUCLEOTIDE SEQUENCE [LARGE SCALE GENOMIC DNA]</scope>
    <source>
        <strain evidence="2 3">J233</strain>
    </source>
</reference>
<dbReference type="STRING" id="1318466.BN85403210"/>